<dbReference type="Ensembl" id="ENSBIXT00005041941.1">
    <property type="protein sequence ID" value="ENSBIXP00005044543.1"/>
    <property type="gene ID" value="ENSBIXG00005006633.1"/>
</dbReference>
<evidence type="ECO:0000313" key="2">
    <source>
        <dbReference type="Proteomes" id="UP000429181"/>
    </source>
</evidence>
<reference evidence="2" key="1">
    <citation type="submission" date="2018-11" db="EMBL/GenBank/DDBJ databases">
        <title>Haplotype-resolved cattle genomes.</title>
        <authorList>
            <person name="Low W.Y."/>
            <person name="Tearle R."/>
            <person name="Bickhart D.M."/>
            <person name="Rosen B.D."/>
            <person name="Koren S."/>
            <person name="Rhie A."/>
            <person name="Hiendleder S."/>
            <person name="Phillippy A.M."/>
            <person name="Smith T.P.L."/>
            <person name="Williams J.L."/>
        </authorList>
    </citation>
    <scope>NUCLEOTIDE SEQUENCE [LARGE SCALE GENOMIC DNA]</scope>
</reference>
<accession>A0A4W2IQF3</accession>
<proteinExistence type="predicted"/>
<protein>
    <submittedName>
        <fullName evidence="1">Uncharacterized protein</fullName>
    </submittedName>
</protein>
<sequence>MEEFRTEEMQTAVSCYLKSRQYRGADGPPKQGLRLSQSVQDMATSNGLGSAKGSRQQVLDRQMESLTVRLPLSPLAPQMS</sequence>
<dbReference type="GeneTree" id="ENSGT00980000201446"/>
<dbReference type="AlphaFoldDB" id="A0A4W2IQF3"/>
<reference evidence="1" key="2">
    <citation type="submission" date="2025-08" db="UniProtKB">
        <authorList>
            <consortium name="Ensembl"/>
        </authorList>
    </citation>
    <scope>IDENTIFICATION</scope>
</reference>
<evidence type="ECO:0000313" key="1">
    <source>
        <dbReference type="Ensembl" id="ENSBIXP00005044543.1"/>
    </source>
</evidence>
<organism evidence="1 2">
    <name type="scientific">Bos indicus x Bos taurus</name>
    <name type="common">Hybrid cattle</name>
    <dbReference type="NCBI Taxonomy" id="30522"/>
    <lineage>
        <taxon>Eukaryota</taxon>
        <taxon>Metazoa</taxon>
        <taxon>Chordata</taxon>
        <taxon>Craniata</taxon>
        <taxon>Vertebrata</taxon>
        <taxon>Euteleostomi</taxon>
        <taxon>Mammalia</taxon>
        <taxon>Eutheria</taxon>
        <taxon>Laurasiatheria</taxon>
        <taxon>Artiodactyla</taxon>
        <taxon>Ruminantia</taxon>
        <taxon>Pecora</taxon>
        <taxon>Bovidae</taxon>
        <taxon>Bovinae</taxon>
        <taxon>Bos</taxon>
    </lineage>
</organism>
<dbReference type="Proteomes" id="UP000429181">
    <property type="component" value="Unassembled WGS sequence"/>
</dbReference>
<name>A0A4W2IQF3_BOBOX</name>